<evidence type="ECO:0000313" key="1">
    <source>
        <dbReference type="EMBL" id="CAG8726002.1"/>
    </source>
</evidence>
<proteinExistence type="predicted"/>
<sequence length="250" mass="29406">TNDKNNFSKDHDPEGQNYDDSAIFNQGLMSKSAEVWSFYIFVLAHESILIHDILVLVYNDVPIHDILPNSHKTLLFRSDYKAAAFVAEQPELLKIANQIAHYDDYKIAANAAFRFYRDALRSGLRKIAEYFINDFKVGYSSQIEKVDVKTYLQKETWQSFLNHFYEVIDKEATLTTKFKRTWYTFMLKCLMRIIKEMLDEEKKLVRITDLDRLTMNYDLYDFGGILNLNDVDFKAFLNKDLDNKGKENKN</sequence>
<dbReference type="OrthoDB" id="2483307at2759"/>
<gene>
    <name evidence="1" type="ORF">DERYTH_LOCUS14724</name>
</gene>
<comment type="caution">
    <text evidence="1">The sequence shown here is derived from an EMBL/GenBank/DDBJ whole genome shotgun (WGS) entry which is preliminary data.</text>
</comment>
<dbReference type="AlphaFoldDB" id="A0A9N9I991"/>
<dbReference type="Proteomes" id="UP000789405">
    <property type="component" value="Unassembled WGS sequence"/>
</dbReference>
<accession>A0A9N9I991</accession>
<evidence type="ECO:0000313" key="2">
    <source>
        <dbReference type="Proteomes" id="UP000789405"/>
    </source>
</evidence>
<protein>
    <submittedName>
        <fullName evidence="1">17018_t:CDS:1</fullName>
    </submittedName>
</protein>
<keyword evidence="2" id="KW-1185">Reference proteome</keyword>
<reference evidence="1" key="1">
    <citation type="submission" date="2021-06" db="EMBL/GenBank/DDBJ databases">
        <authorList>
            <person name="Kallberg Y."/>
            <person name="Tangrot J."/>
            <person name="Rosling A."/>
        </authorList>
    </citation>
    <scope>NUCLEOTIDE SEQUENCE</scope>
    <source>
        <strain evidence="1">MA453B</strain>
    </source>
</reference>
<organism evidence="1 2">
    <name type="scientific">Dentiscutata erythropus</name>
    <dbReference type="NCBI Taxonomy" id="1348616"/>
    <lineage>
        <taxon>Eukaryota</taxon>
        <taxon>Fungi</taxon>
        <taxon>Fungi incertae sedis</taxon>
        <taxon>Mucoromycota</taxon>
        <taxon>Glomeromycotina</taxon>
        <taxon>Glomeromycetes</taxon>
        <taxon>Diversisporales</taxon>
        <taxon>Gigasporaceae</taxon>
        <taxon>Dentiscutata</taxon>
    </lineage>
</organism>
<feature type="non-terminal residue" evidence="1">
    <location>
        <position position="250"/>
    </location>
</feature>
<name>A0A9N9I991_9GLOM</name>
<dbReference type="EMBL" id="CAJVPY010011311">
    <property type="protein sequence ID" value="CAG8726002.1"/>
    <property type="molecule type" value="Genomic_DNA"/>
</dbReference>